<evidence type="ECO:0000256" key="4">
    <source>
        <dbReference type="ARBA" id="ARBA00023242"/>
    </source>
</evidence>
<protein>
    <recommendedName>
        <fullName evidence="5">Ethylene insensitive 3-like DNA-binding domain-containing protein</fullName>
    </recommendedName>
</protein>
<dbReference type="Gene3D" id="1.10.3180.10">
    <property type="entry name" value="DNA-binding domain of EIN3-like"/>
    <property type="match status" value="1"/>
</dbReference>
<dbReference type="PANTHER" id="PTHR33305:SF53">
    <property type="entry name" value="ETHYLENE INSENSITIVE 3-LIKE 1 PROTEIN"/>
    <property type="match status" value="1"/>
</dbReference>
<gene>
    <name evidence="6" type="ORF">K2173_025169</name>
</gene>
<organism evidence="6 7">
    <name type="scientific">Erythroxylum novogranatense</name>
    <dbReference type="NCBI Taxonomy" id="1862640"/>
    <lineage>
        <taxon>Eukaryota</taxon>
        <taxon>Viridiplantae</taxon>
        <taxon>Streptophyta</taxon>
        <taxon>Embryophyta</taxon>
        <taxon>Tracheophyta</taxon>
        <taxon>Spermatophyta</taxon>
        <taxon>Magnoliopsida</taxon>
        <taxon>eudicotyledons</taxon>
        <taxon>Gunneridae</taxon>
        <taxon>Pentapetalae</taxon>
        <taxon>rosids</taxon>
        <taxon>fabids</taxon>
        <taxon>Malpighiales</taxon>
        <taxon>Erythroxylaceae</taxon>
        <taxon>Erythroxylum</taxon>
    </lineage>
</organism>
<dbReference type="FunFam" id="1.10.3180.10:FF:000002">
    <property type="entry name" value="Ethylene insensitive 3-like 1"/>
    <property type="match status" value="1"/>
</dbReference>
<evidence type="ECO:0000256" key="3">
    <source>
        <dbReference type="ARBA" id="ARBA00022745"/>
    </source>
</evidence>
<evidence type="ECO:0000256" key="1">
    <source>
        <dbReference type="ARBA" id="ARBA00004123"/>
    </source>
</evidence>
<keyword evidence="7" id="KW-1185">Reference proteome</keyword>
<name>A0AAV8SVL9_9ROSI</name>
<dbReference type="Proteomes" id="UP001159364">
    <property type="component" value="Linkage Group LG09"/>
</dbReference>
<dbReference type="InterPro" id="IPR023278">
    <property type="entry name" value="Ethylene_insens-like_DNA-bd"/>
</dbReference>
<dbReference type="InterPro" id="IPR006957">
    <property type="entry name" value="EIN3"/>
</dbReference>
<keyword evidence="3" id="KW-0936">Ethylene signaling pathway</keyword>
<feature type="domain" description="Ethylene insensitive 3-like DNA-binding" evidence="5">
    <location>
        <begin position="47"/>
        <end position="165"/>
    </location>
</feature>
<comment type="subcellular location">
    <subcellularLocation>
        <location evidence="1">Nucleus</location>
    </subcellularLocation>
</comment>
<sequence>MGILEELDFCGNFRISSAPMFEGDFSLDHEPGPEIEETYGDEDMDIDELQRQMWRDRLLLIRLKDQNNRKEGVNNAKQRQSHEQALRKKMSRAHDGILKYMLKMVEVCKAQGFVYGIIPEKGKPVTGASDNLRAWWKEKVRFDRNGPAAVAKYQADHSVTEKYQDSFLPVCTGESGSFIIGDPSDYNVEGGDDELNFDMDSKPFSISYVGVRSVIGPNDRLMGTRQKDGLVGRRLAASIKQESFETNVDGIKRKKQTTSENAMLEHKLYTCGFQQCPFNDYQLGFLDRTARNNHQLNCRYRTDASQGHAMPNLQSSVENPGLFSRPLCDLATRPMKQTYASMMDLSRLGLPEDGERMISDLMSSYSNTSVQQDKNLTPGVITLFGDQNQHKERLQEFQQLDDCFYSQGVTIEGFSNMSMKSSFFPSTDIQSDQFKTFNPVFDSNINGSVDDFSFGSPLNVASIDCSMDPVPNFDVSMLYL</sequence>
<dbReference type="AlphaFoldDB" id="A0AAV8SVL9"/>
<dbReference type="EMBL" id="JAIWQS010000009">
    <property type="protein sequence ID" value="KAJ8756357.1"/>
    <property type="molecule type" value="Genomic_DNA"/>
</dbReference>
<dbReference type="GO" id="GO:0003700">
    <property type="term" value="F:DNA-binding transcription factor activity"/>
    <property type="evidence" value="ECO:0007669"/>
    <property type="project" value="InterPro"/>
</dbReference>
<proteinExistence type="inferred from homology"/>
<dbReference type="GO" id="GO:0009873">
    <property type="term" value="P:ethylene-activated signaling pathway"/>
    <property type="evidence" value="ECO:0007669"/>
    <property type="project" value="UniProtKB-KW"/>
</dbReference>
<evidence type="ECO:0000256" key="2">
    <source>
        <dbReference type="ARBA" id="ARBA00009416"/>
    </source>
</evidence>
<comment type="similarity">
    <text evidence="2">Belongs to the EIN3 family.</text>
</comment>
<keyword evidence="4" id="KW-0539">Nucleus</keyword>
<evidence type="ECO:0000313" key="6">
    <source>
        <dbReference type="EMBL" id="KAJ8756357.1"/>
    </source>
</evidence>
<dbReference type="GO" id="GO:0003677">
    <property type="term" value="F:DNA binding"/>
    <property type="evidence" value="ECO:0007669"/>
    <property type="project" value="TreeGrafter"/>
</dbReference>
<reference evidence="6 7" key="1">
    <citation type="submission" date="2021-09" db="EMBL/GenBank/DDBJ databases">
        <title>Genomic insights and catalytic innovation underlie evolution of tropane alkaloids biosynthesis.</title>
        <authorList>
            <person name="Wang Y.-J."/>
            <person name="Tian T."/>
            <person name="Huang J.-P."/>
            <person name="Huang S.-X."/>
        </authorList>
    </citation>
    <scope>NUCLEOTIDE SEQUENCE [LARGE SCALE GENOMIC DNA]</scope>
    <source>
        <strain evidence="6">KIB-2018</strain>
        <tissue evidence="6">Leaf</tissue>
    </source>
</reference>
<comment type="caution">
    <text evidence="6">The sequence shown here is derived from an EMBL/GenBank/DDBJ whole genome shotgun (WGS) entry which is preliminary data.</text>
</comment>
<dbReference type="Pfam" id="PF04873">
    <property type="entry name" value="EIN3_DNA-bd"/>
    <property type="match status" value="1"/>
</dbReference>
<evidence type="ECO:0000313" key="7">
    <source>
        <dbReference type="Proteomes" id="UP001159364"/>
    </source>
</evidence>
<dbReference type="GO" id="GO:0005634">
    <property type="term" value="C:nucleus"/>
    <property type="evidence" value="ECO:0007669"/>
    <property type="project" value="UniProtKB-SubCell"/>
</dbReference>
<dbReference type="PANTHER" id="PTHR33305">
    <property type="entry name" value="ETHYLENE INSENSITIVE 3-LIKE 2 PROTEIN"/>
    <property type="match status" value="1"/>
</dbReference>
<evidence type="ECO:0000259" key="5">
    <source>
        <dbReference type="Pfam" id="PF04873"/>
    </source>
</evidence>
<dbReference type="InterPro" id="IPR047091">
    <property type="entry name" value="EIN3-like_DNA-bd"/>
</dbReference>
<accession>A0AAV8SVL9</accession>